<evidence type="ECO:0000313" key="3">
    <source>
        <dbReference type="Proteomes" id="UP000238274"/>
    </source>
</evidence>
<gene>
    <name evidence="2" type="ORF">PSHT_04437</name>
</gene>
<feature type="region of interest" description="Disordered" evidence="1">
    <location>
        <begin position="78"/>
        <end position="99"/>
    </location>
</feature>
<accession>A0A2S4WCZ1</accession>
<protein>
    <submittedName>
        <fullName evidence="2">Uncharacterized protein</fullName>
    </submittedName>
</protein>
<organism evidence="2 3">
    <name type="scientific">Puccinia striiformis</name>
    <dbReference type="NCBI Taxonomy" id="27350"/>
    <lineage>
        <taxon>Eukaryota</taxon>
        <taxon>Fungi</taxon>
        <taxon>Dikarya</taxon>
        <taxon>Basidiomycota</taxon>
        <taxon>Pucciniomycotina</taxon>
        <taxon>Pucciniomycetes</taxon>
        <taxon>Pucciniales</taxon>
        <taxon>Pucciniaceae</taxon>
        <taxon>Puccinia</taxon>
    </lineage>
</organism>
<name>A0A2S4WCZ1_9BASI</name>
<keyword evidence="3" id="KW-1185">Reference proteome</keyword>
<feature type="compositionally biased region" description="Basic and acidic residues" evidence="1">
    <location>
        <begin position="78"/>
        <end position="88"/>
    </location>
</feature>
<dbReference type="Proteomes" id="UP000238274">
    <property type="component" value="Unassembled WGS sequence"/>
</dbReference>
<dbReference type="AlphaFoldDB" id="A0A2S4WCZ1"/>
<evidence type="ECO:0000256" key="1">
    <source>
        <dbReference type="SAM" id="MobiDB-lite"/>
    </source>
</evidence>
<dbReference type="EMBL" id="PKSM01000045">
    <property type="protein sequence ID" value="POW19634.1"/>
    <property type="molecule type" value="Genomic_DNA"/>
</dbReference>
<evidence type="ECO:0000313" key="2">
    <source>
        <dbReference type="EMBL" id="POW19634.1"/>
    </source>
</evidence>
<proteinExistence type="predicted"/>
<reference evidence="2 3" key="1">
    <citation type="submission" date="2017-12" db="EMBL/GenBank/DDBJ databases">
        <title>Gene loss provides genomic basis for host adaptation in cereal stripe rust fungi.</title>
        <authorList>
            <person name="Xia C."/>
        </authorList>
    </citation>
    <scope>NUCLEOTIDE SEQUENCE [LARGE SCALE GENOMIC DNA]</scope>
    <source>
        <strain evidence="2 3">93TX-2</strain>
    </source>
</reference>
<sequence length="131" mass="15025">MRKPDQMSKVFIMDRDAALQNALADVFPNSQANLEEVAKPSLTNLLLDWGTFSTTSINWWPEHTLYLHFKPWQSMRISKDGQRQERQAMKSSKQLPSAFELAEADSQERRILKEGNHQILGATKIQVVQKG</sequence>
<dbReference type="VEuPathDB" id="FungiDB:PSHT_04437"/>
<reference evidence="3" key="3">
    <citation type="journal article" date="2018" name="Mol. Plant Microbe Interact.">
        <title>Genome sequence resources for the wheat stripe rust pathogen (Puccinia striiformis f. sp. tritici) and the barley stripe rust pathogen (Puccinia striiformis f. sp. hordei).</title>
        <authorList>
            <person name="Xia C."/>
            <person name="Wang M."/>
            <person name="Yin C."/>
            <person name="Cornejo O.E."/>
            <person name="Hulbert S.H."/>
            <person name="Chen X."/>
        </authorList>
    </citation>
    <scope>NUCLEOTIDE SEQUENCE [LARGE SCALE GENOMIC DNA]</scope>
    <source>
        <strain evidence="3">93TX-2</strain>
    </source>
</reference>
<reference evidence="3" key="2">
    <citation type="journal article" date="2018" name="BMC Genomics">
        <title>Genomic insights into host adaptation between the wheat stripe rust pathogen (Puccinia striiformis f. sp. tritici) and the barley stripe rust pathogen (Puccinia striiformis f. sp. hordei).</title>
        <authorList>
            <person name="Xia C."/>
            <person name="Wang M."/>
            <person name="Yin C."/>
            <person name="Cornejo O.E."/>
            <person name="Hulbert S.H."/>
            <person name="Chen X."/>
        </authorList>
    </citation>
    <scope>NUCLEOTIDE SEQUENCE [LARGE SCALE GENOMIC DNA]</scope>
    <source>
        <strain evidence="3">93TX-2</strain>
    </source>
</reference>
<comment type="caution">
    <text evidence="2">The sequence shown here is derived from an EMBL/GenBank/DDBJ whole genome shotgun (WGS) entry which is preliminary data.</text>
</comment>